<dbReference type="Proteomes" id="UP001189429">
    <property type="component" value="Unassembled WGS sequence"/>
</dbReference>
<evidence type="ECO:0000313" key="3">
    <source>
        <dbReference type="Proteomes" id="UP001189429"/>
    </source>
</evidence>
<feature type="compositionally biased region" description="Polar residues" evidence="1">
    <location>
        <begin position="162"/>
        <end position="171"/>
    </location>
</feature>
<evidence type="ECO:0000313" key="2">
    <source>
        <dbReference type="EMBL" id="CAK0903465.1"/>
    </source>
</evidence>
<accession>A0ABN9XTU8</accession>
<name>A0ABN9XTU8_9DINO</name>
<proteinExistence type="predicted"/>
<gene>
    <name evidence="2" type="ORF">PCOR1329_LOCUS79785</name>
</gene>
<feature type="region of interest" description="Disordered" evidence="1">
    <location>
        <begin position="121"/>
        <end position="171"/>
    </location>
</feature>
<protein>
    <submittedName>
        <fullName evidence="2">Uncharacterized protein</fullName>
    </submittedName>
</protein>
<organism evidence="2 3">
    <name type="scientific">Prorocentrum cordatum</name>
    <dbReference type="NCBI Taxonomy" id="2364126"/>
    <lineage>
        <taxon>Eukaryota</taxon>
        <taxon>Sar</taxon>
        <taxon>Alveolata</taxon>
        <taxon>Dinophyceae</taxon>
        <taxon>Prorocentrales</taxon>
        <taxon>Prorocentraceae</taxon>
        <taxon>Prorocentrum</taxon>
    </lineage>
</organism>
<evidence type="ECO:0000256" key="1">
    <source>
        <dbReference type="SAM" id="MobiDB-lite"/>
    </source>
</evidence>
<keyword evidence="3" id="KW-1185">Reference proteome</keyword>
<sequence length="171" mass="17814">MRGGHAMEQDGMSDSVVDLGIKTRCLLDGPDTGAAHSAGQRWLRTTRWRMHLALASQSDGSPHGRGEARAKSLLACVHGDLHLQCAPAAGRLRFSALGAATGRAAAAALSAVVAARQSQVDGSAPFSPGVPSGKRCGRLADSAERRRHRRPGPSMDEVTISWAGSQTAAAR</sequence>
<comment type="caution">
    <text evidence="2">The sequence shown here is derived from an EMBL/GenBank/DDBJ whole genome shotgun (WGS) entry which is preliminary data.</text>
</comment>
<dbReference type="EMBL" id="CAUYUJ010021237">
    <property type="protein sequence ID" value="CAK0903465.1"/>
    <property type="molecule type" value="Genomic_DNA"/>
</dbReference>
<reference evidence="2" key="1">
    <citation type="submission" date="2023-10" db="EMBL/GenBank/DDBJ databases">
        <authorList>
            <person name="Chen Y."/>
            <person name="Shah S."/>
            <person name="Dougan E. K."/>
            <person name="Thang M."/>
            <person name="Chan C."/>
        </authorList>
    </citation>
    <scope>NUCLEOTIDE SEQUENCE [LARGE SCALE GENOMIC DNA]</scope>
</reference>